<dbReference type="InterPro" id="IPR001245">
    <property type="entry name" value="Ser-Thr/Tyr_kinase_cat_dom"/>
</dbReference>
<dbReference type="PANTHER" id="PTHR24416:SF583">
    <property type="entry name" value="RECEPTOR PROTEIN-TYROSINE KINASE"/>
    <property type="match status" value="1"/>
</dbReference>
<keyword evidence="3" id="KW-0547">Nucleotide-binding</keyword>
<dbReference type="Gene3D" id="3.30.200.20">
    <property type="entry name" value="Phosphorylase Kinase, domain 1"/>
    <property type="match status" value="1"/>
</dbReference>
<dbReference type="Gene3D" id="1.10.510.10">
    <property type="entry name" value="Transferase(Phosphotransferase) domain 1"/>
    <property type="match status" value="1"/>
</dbReference>
<sequence>MGFLSFILFFYATFYIKFTKTYLEKCSFSNSDSNIKLTPEWFTWGQLYSYCTHLKVEYNQQPSASLVDKSCITLSCKECMTVCKSAIPFNRTSCLLNCNNSASCKFGCFFYSYVTGNTTENFQIDKQNKPNINSASKVFQNNTQPLNTTFWWPIIFSESSSIESVYLITITVKSPQNTNTGVLGLVTENIFNVEEHYVCSNMGEFIYAYDSGIEFQLNIYPINYNEFDDTFSLSSKFANYSNDGILTNLTVNKPFYELSGNVIQIGYNVQWTYPDDFEIICKEIDLNIEIEGNYIYTSKLLVDPNPVTSRLSAKNKVVYFPNTNKDYLVYCSLAIRVKPKLGICSAGVITTLQVSYPGCSNIPNYAQENCNMSTNPYPGPINQTSNFVLYYVKMLDSNSTRPFYNVTVSWNPTQPLVPIAMYKIAYGLFSNWSSRSIPREQYTIITLSNFTLSYCFTNLTPGYIFAYHIGMGTISLINTFTPANSDKYSTIYLPELYVPTQPLFTTQASVPQASGDHKTSIIIAAILAPVSICFLFVTVVLITIYRKKIKSGKNIWDSDQYIMENYLAVDLPADEWEIFPENVTLDKKIGEGAFGTVFIAKVSTQVIAKSKYAKQQSGTALFDKKEDSFENVAVKLLKDGANSLELDDFREEIDLMKSIGYHKNIVNMIGCSTVKKPLCLIVEYMENGDLLHFLRYRRTKLCALKIDGDLSSNFMYTQRYQQSLETTTSETSTIGLMPNEIPLDEIGVITPDDLLSFAWQVASGMEYLSCIKLVHRDLAARNILIGAEKNIKISDFGLTRKVNDELNYMSKKSRRLPVKWMSVEAIFDQIFTSSSDVWSYGVVLFEIVTLGGTPYPTISNRELLTLLKTGYRMERPENCSEPMYDIMLHCWNEDPLQRPTFTELREHLEEIISQGDRYLNFDIDEENTYYNAASFNSLSSETGDDVLEDEIFNNPVQVKSIEQIKSIVNESYLPNSERYTNTETLKHSVNTLRSASIHSLELDKLPV</sequence>
<evidence type="ECO:0000256" key="1">
    <source>
        <dbReference type="ARBA" id="ARBA00004167"/>
    </source>
</evidence>
<dbReference type="InterPro" id="IPR008266">
    <property type="entry name" value="Tyr_kinase_AS"/>
</dbReference>
<reference evidence="7" key="1">
    <citation type="submission" date="2025-08" db="UniProtKB">
        <authorList>
            <consortium name="RefSeq"/>
        </authorList>
    </citation>
    <scope>IDENTIFICATION</scope>
</reference>
<dbReference type="PROSITE" id="PS00107">
    <property type="entry name" value="PROTEIN_KINASE_ATP"/>
    <property type="match status" value="1"/>
</dbReference>
<dbReference type="SMART" id="SM00219">
    <property type="entry name" value="TyrKc"/>
    <property type="match status" value="1"/>
</dbReference>
<keyword evidence="6" id="KW-1185">Reference proteome</keyword>
<evidence type="ECO:0000313" key="7">
    <source>
        <dbReference type="RefSeq" id="XP_065662115.1"/>
    </source>
</evidence>
<evidence type="ECO:0000259" key="5">
    <source>
        <dbReference type="PROSITE" id="PS50011"/>
    </source>
</evidence>
<keyword evidence="4" id="KW-0472">Membrane</keyword>
<dbReference type="SUPFAM" id="SSF56112">
    <property type="entry name" value="Protein kinase-like (PK-like)"/>
    <property type="match status" value="1"/>
</dbReference>
<evidence type="ECO:0000256" key="4">
    <source>
        <dbReference type="SAM" id="Phobius"/>
    </source>
</evidence>
<feature type="transmembrane region" description="Helical" evidence="4">
    <location>
        <begin position="521"/>
        <end position="545"/>
    </location>
</feature>
<feature type="domain" description="Protein kinase" evidence="5">
    <location>
        <begin position="583"/>
        <end position="912"/>
    </location>
</feature>
<evidence type="ECO:0000313" key="6">
    <source>
        <dbReference type="Proteomes" id="UP001652625"/>
    </source>
</evidence>
<accession>A0ABM4CK30</accession>
<dbReference type="PRINTS" id="PR00109">
    <property type="entry name" value="TYRKINASE"/>
</dbReference>
<feature type="binding site" evidence="3">
    <location>
        <position position="609"/>
    </location>
    <ligand>
        <name>ATP</name>
        <dbReference type="ChEBI" id="CHEBI:30616"/>
    </ligand>
</feature>
<dbReference type="InterPro" id="IPR050122">
    <property type="entry name" value="RTK"/>
</dbReference>
<dbReference type="InterPro" id="IPR000719">
    <property type="entry name" value="Prot_kinase_dom"/>
</dbReference>
<name>A0ABM4CK30_HYDVU</name>
<dbReference type="CDD" id="cd00192">
    <property type="entry name" value="PTKc"/>
    <property type="match status" value="1"/>
</dbReference>
<proteinExistence type="predicted"/>
<dbReference type="InterPro" id="IPR020635">
    <property type="entry name" value="Tyr_kinase_cat_dom"/>
</dbReference>
<dbReference type="PROSITE" id="PS00109">
    <property type="entry name" value="PROTEIN_KINASE_TYR"/>
    <property type="match status" value="1"/>
</dbReference>
<dbReference type="PROSITE" id="PS50011">
    <property type="entry name" value="PROTEIN_KINASE_DOM"/>
    <property type="match status" value="1"/>
</dbReference>
<dbReference type="InterPro" id="IPR011009">
    <property type="entry name" value="Kinase-like_dom_sf"/>
</dbReference>
<dbReference type="GeneID" id="105846762"/>
<protein>
    <submittedName>
        <fullName evidence="7">Uncharacterized protein LOC105846762 isoform X4</fullName>
    </submittedName>
</protein>
<gene>
    <name evidence="7" type="primary">LOC105846762</name>
</gene>
<dbReference type="Proteomes" id="UP001652625">
    <property type="component" value="Chromosome 09"/>
</dbReference>
<dbReference type="Pfam" id="PF07714">
    <property type="entry name" value="PK_Tyr_Ser-Thr"/>
    <property type="match status" value="1"/>
</dbReference>
<evidence type="ECO:0000256" key="2">
    <source>
        <dbReference type="ARBA" id="ARBA00051243"/>
    </source>
</evidence>
<keyword evidence="4" id="KW-1133">Transmembrane helix</keyword>
<dbReference type="RefSeq" id="XP_065662115.1">
    <property type="nucleotide sequence ID" value="XM_065806043.1"/>
</dbReference>
<dbReference type="PANTHER" id="PTHR24416">
    <property type="entry name" value="TYROSINE-PROTEIN KINASE RECEPTOR"/>
    <property type="match status" value="1"/>
</dbReference>
<keyword evidence="3" id="KW-0067">ATP-binding</keyword>
<comment type="subcellular location">
    <subcellularLocation>
        <location evidence="1">Membrane</location>
        <topology evidence="1">Single-pass membrane protein</topology>
    </subcellularLocation>
</comment>
<dbReference type="InterPro" id="IPR017441">
    <property type="entry name" value="Protein_kinase_ATP_BS"/>
</dbReference>
<evidence type="ECO:0000256" key="3">
    <source>
        <dbReference type="PROSITE-ProRule" id="PRU10141"/>
    </source>
</evidence>
<organism evidence="6 7">
    <name type="scientific">Hydra vulgaris</name>
    <name type="common">Hydra</name>
    <name type="synonym">Hydra attenuata</name>
    <dbReference type="NCBI Taxonomy" id="6087"/>
    <lineage>
        <taxon>Eukaryota</taxon>
        <taxon>Metazoa</taxon>
        <taxon>Cnidaria</taxon>
        <taxon>Hydrozoa</taxon>
        <taxon>Hydroidolina</taxon>
        <taxon>Anthoathecata</taxon>
        <taxon>Aplanulata</taxon>
        <taxon>Hydridae</taxon>
        <taxon>Hydra</taxon>
    </lineage>
</organism>
<comment type="catalytic activity">
    <reaction evidence="2">
        <text>L-tyrosyl-[protein] + ATP = O-phospho-L-tyrosyl-[protein] + ADP + H(+)</text>
        <dbReference type="Rhea" id="RHEA:10596"/>
        <dbReference type="Rhea" id="RHEA-COMP:10136"/>
        <dbReference type="Rhea" id="RHEA-COMP:20101"/>
        <dbReference type="ChEBI" id="CHEBI:15378"/>
        <dbReference type="ChEBI" id="CHEBI:30616"/>
        <dbReference type="ChEBI" id="CHEBI:46858"/>
        <dbReference type="ChEBI" id="CHEBI:61978"/>
        <dbReference type="ChEBI" id="CHEBI:456216"/>
        <dbReference type="EC" id="2.7.10.1"/>
    </reaction>
</comment>
<keyword evidence="4" id="KW-0812">Transmembrane</keyword>